<dbReference type="Gene3D" id="1.10.10.10">
    <property type="entry name" value="Winged helix-like DNA-binding domain superfamily/Winged helix DNA-binding domain"/>
    <property type="match status" value="1"/>
</dbReference>
<dbReference type="GO" id="GO:0003677">
    <property type="term" value="F:DNA binding"/>
    <property type="evidence" value="ECO:0007669"/>
    <property type="project" value="InterPro"/>
</dbReference>
<dbReference type="PROSITE" id="PS50043">
    <property type="entry name" value="HTH_LUXR_2"/>
    <property type="match status" value="1"/>
</dbReference>
<evidence type="ECO:0000259" key="3">
    <source>
        <dbReference type="PROSITE" id="PS50043"/>
    </source>
</evidence>
<dbReference type="InterPro" id="IPR036388">
    <property type="entry name" value="WH-like_DNA-bd_sf"/>
</dbReference>
<dbReference type="GO" id="GO:0004016">
    <property type="term" value="F:adenylate cyclase activity"/>
    <property type="evidence" value="ECO:0007669"/>
    <property type="project" value="TreeGrafter"/>
</dbReference>
<feature type="domain" description="HTH luxR-type" evidence="3">
    <location>
        <begin position="914"/>
        <end position="979"/>
    </location>
</feature>
<dbReference type="InterPro" id="IPR027417">
    <property type="entry name" value="P-loop_NTPase"/>
</dbReference>
<dbReference type="PANTHER" id="PTHR16305:SF35">
    <property type="entry name" value="TRANSCRIPTIONAL ACTIVATOR DOMAIN"/>
    <property type="match status" value="1"/>
</dbReference>
<evidence type="ECO:0000256" key="1">
    <source>
        <dbReference type="ARBA" id="ARBA00022741"/>
    </source>
</evidence>
<dbReference type="InterPro" id="IPR041664">
    <property type="entry name" value="AAA_16"/>
</dbReference>
<proteinExistence type="predicted"/>
<dbReference type="EMBL" id="OBDY01000005">
    <property type="protein sequence ID" value="SNY39093.1"/>
    <property type="molecule type" value="Genomic_DNA"/>
</dbReference>
<dbReference type="SMART" id="SM00382">
    <property type="entry name" value="AAA"/>
    <property type="match status" value="1"/>
</dbReference>
<dbReference type="SUPFAM" id="SSF46894">
    <property type="entry name" value="C-terminal effector domain of the bipartite response regulators"/>
    <property type="match status" value="1"/>
</dbReference>
<dbReference type="GO" id="GO:0006355">
    <property type="term" value="P:regulation of DNA-templated transcription"/>
    <property type="evidence" value="ECO:0007669"/>
    <property type="project" value="InterPro"/>
</dbReference>
<dbReference type="InterPro" id="IPR016032">
    <property type="entry name" value="Sig_transdc_resp-reg_C-effctor"/>
</dbReference>
<accession>A0A285HTY9</accession>
<keyword evidence="5" id="KW-1185">Reference proteome</keyword>
<dbReference type="Gene3D" id="3.40.50.300">
    <property type="entry name" value="P-loop containing nucleotide triphosphate hydrolases"/>
    <property type="match status" value="1"/>
</dbReference>
<dbReference type="InterPro" id="IPR000792">
    <property type="entry name" value="Tscrpt_reg_LuxR_C"/>
</dbReference>
<dbReference type="SUPFAM" id="SSF52540">
    <property type="entry name" value="P-loop containing nucleoside triphosphate hydrolases"/>
    <property type="match status" value="1"/>
</dbReference>
<evidence type="ECO:0000313" key="5">
    <source>
        <dbReference type="Proteomes" id="UP000219612"/>
    </source>
</evidence>
<gene>
    <name evidence="4" type="ORF">SAMN05421748_105307</name>
</gene>
<sequence length="985" mass="105689">MTSRDDLVGRRAESARLVDALAAAAGGRPSTVLLSGEAGVGKTALLRAFADGAEASGARVLTGACVDLSSGDLPYVPVVEALRSLVRDAGEQDVRRLAGPGWSSLARMAPFLGEPEEGTAGGADARVHMFEAILELLRRLGQERPVVLICEDLHWADRSTLDLLAFLVRMITDERLLLLITYRSNDLEPRHPLRPLIVEFERSRRVDHLRLRPFDHDESVQFVIGRSVGSLTPVQLERTISLAEGNAFFLEEMVVSGAAATEPGDRLPASLSDMVLTRVEPLSAEAQEVLRAAAAAGRYVGHRLLATACDLPERSLLTALRECTTRQLLTEGPQPYSYAFRHALVREAVYGDLLPGERMRLHAAIATALSGEQAAAGELAHHWFQAGDRERAFTTSLRAAAEAATACAFAESDRLYERALQLWGEVGDPEALGGAAHAEVLRRAADAARWAGDLARALSRAGAALDEEADPAGRAALLERLGRYRWETGDSEGTLRAYAEADALLADGPPSPLRARVHADLATTHLRNGRYALGRRLGAEAVAMARAVDAVAEEGQALNPLGIGLTMTGDPDGGVAAIRRAVEIARAGGHLDDLHRAYVNLTFVLANVGRRADALEVAQHGIVHVRRLGLEWTAGGVLVSNAATLQAELGRWDEAERTAVEALDHDLPTRSTLYLRLLLAGLEIARGRFDRAEHLIGSAQETMRRLDESEYSTDIHTCLAEIAIWRRDHHGARRAVADGLRAVQDSEDQLQQLRLYGLGLRAEADEAQRLAALGRDVSAVREAAGDLAARAAKLAPDGGAGPLLPDVPLLARLCQAERLRAEGADDPGEWAWIAEGWEGLDRPYPAAYGHWRRADALLATAVPDRAAAAGALRAGHRIASGLGAFCLLRELDALAQRARIDPGGPDDGPAAGGSEPIPFRLTRRELQVLQELGKGSSNRQIARQLFIAEKTASVHVSNILTKLGVASRGEAAAMAYRAGLVPRDG</sequence>
<dbReference type="Pfam" id="PF00196">
    <property type="entry name" value="GerE"/>
    <property type="match status" value="1"/>
</dbReference>
<reference evidence="4 5" key="1">
    <citation type="submission" date="2017-09" db="EMBL/GenBank/DDBJ databases">
        <authorList>
            <person name="Ehlers B."/>
            <person name="Leendertz F.H."/>
        </authorList>
    </citation>
    <scope>NUCLEOTIDE SEQUENCE [LARGE SCALE GENOMIC DNA]</scope>
    <source>
        <strain evidence="4 5">CGMCC 4.6857</strain>
    </source>
</reference>
<keyword evidence="2" id="KW-0067">ATP-binding</keyword>
<dbReference type="SMART" id="SM00421">
    <property type="entry name" value="HTH_LUXR"/>
    <property type="match status" value="1"/>
</dbReference>
<dbReference type="PANTHER" id="PTHR16305">
    <property type="entry name" value="TESTICULAR SOLUBLE ADENYLYL CYCLASE"/>
    <property type="match status" value="1"/>
</dbReference>
<dbReference type="Pfam" id="PF13191">
    <property type="entry name" value="AAA_16"/>
    <property type="match status" value="1"/>
</dbReference>
<dbReference type="RefSeq" id="WP_179855186.1">
    <property type="nucleotide sequence ID" value="NZ_OBDY01000005.1"/>
</dbReference>
<name>A0A285HTY9_9ACTN</name>
<dbReference type="InterPro" id="IPR011990">
    <property type="entry name" value="TPR-like_helical_dom_sf"/>
</dbReference>
<dbReference type="InterPro" id="IPR003593">
    <property type="entry name" value="AAA+_ATPase"/>
</dbReference>
<dbReference type="Proteomes" id="UP000219612">
    <property type="component" value="Unassembled WGS sequence"/>
</dbReference>
<dbReference type="GO" id="GO:0005737">
    <property type="term" value="C:cytoplasm"/>
    <property type="evidence" value="ECO:0007669"/>
    <property type="project" value="TreeGrafter"/>
</dbReference>
<dbReference type="SUPFAM" id="SSF48452">
    <property type="entry name" value="TPR-like"/>
    <property type="match status" value="1"/>
</dbReference>
<dbReference type="PRINTS" id="PR00038">
    <property type="entry name" value="HTHLUXR"/>
</dbReference>
<dbReference type="GO" id="GO:0005524">
    <property type="term" value="F:ATP binding"/>
    <property type="evidence" value="ECO:0007669"/>
    <property type="project" value="UniProtKB-KW"/>
</dbReference>
<evidence type="ECO:0000313" key="4">
    <source>
        <dbReference type="EMBL" id="SNY39093.1"/>
    </source>
</evidence>
<protein>
    <submittedName>
        <fullName evidence="4">Predicted ATPase</fullName>
    </submittedName>
</protein>
<dbReference type="AlphaFoldDB" id="A0A285HTY9"/>
<evidence type="ECO:0000256" key="2">
    <source>
        <dbReference type="ARBA" id="ARBA00022840"/>
    </source>
</evidence>
<keyword evidence="1" id="KW-0547">Nucleotide-binding</keyword>
<dbReference type="Gene3D" id="1.25.40.10">
    <property type="entry name" value="Tetratricopeptide repeat domain"/>
    <property type="match status" value="1"/>
</dbReference>
<dbReference type="CDD" id="cd06170">
    <property type="entry name" value="LuxR_C_like"/>
    <property type="match status" value="1"/>
</dbReference>
<organism evidence="4 5">
    <name type="scientific">Paractinoplanes atraurantiacus</name>
    <dbReference type="NCBI Taxonomy" id="1036182"/>
    <lineage>
        <taxon>Bacteria</taxon>
        <taxon>Bacillati</taxon>
        <taxon>Actinomycetota</taxon>
        <taxon>Actinomycetes</taxon>
        <taxon>Micromonosporales</taxon>
        <taxon>Micromonosporaceae</taxon>
        <taxon>Paractinoplanes</taxon>
    </lineage>
</organism>